<organism evidence="11 12">
    <name type="scientific">Plasmodium vivax (strain Salvador I)</name>
    <dbReference type="NCBI Taxonomy" id="126793"/>
    <lineage>
        <taxon>Eukaryota</taxon>
        <taxon>Sar</taxon>
        <taxon>Alveolata</taxon>
        <taxon>Apicomplexa</taxon>
        <taxon>Aconoidasida</taxon>
        <taxon>Haemosporida</taxon>
        <taxon>Plasmodiidae</taxon>
        <taxon>Plasmodium</taxon>
        <taxon>Plasmodium (Plasmodium)</taxon>
    </lineage>
</organism>
<dbReference type="InterPro" id="IPR012501">
    <property type="entry name" value="Vps54_C"/>
</dbReference>
<keyword evidence="9" id="KW-0472">Membrane</keyword>
<feature type="region of interest" description="Disordered" evidence="8">
    <location>
        <begin position="1460"/>
        <end position="1481"/>
    </location>
</feature>
<evidence type="ECO:0000256" key="5">
    <source>
        <dbReference type="ARBA" id="ARBA00023034"/>
    </source>
</evidence>
<dbReference type="GO" id="GO:0019905">
    <property type="term" value="F:syntaxin binding"/>
    <property type="evidence" value="ECO:0007669"/>
    <property type="project" value="TreeGrafter"/>
</dbReference>
<dbReference type="GO" id="GO:0015031">
    <property type="term" value="P:protein transport"/>
    <property type="evidence" value="ECO:0007669"/>
    <property type="project" value="UniProtKB-KW"/>
</dbReference>
<evidence type="ECO:0000256" key="9">
    <source>
        <dbReference type="SAM" id="Phobius"/>
    </source>
</evidence>
<feature type="compositionally biased region" description="Polar residues" evidence="8">
    <location>
        <begin position="1225"/>
        <end position="1235"/>
    </location>
</feature>
<accession>A5K8W4</accession>
<dbReference type="GO" id="GO:0042147">
    <property type="term" value="P:retrograde transport, endosome to Golgi"/>
    <property type="evidence" value="ECO:0007669"/>
    <property type="project" value="InterPro"/>
</dbReference>
<keyword evidence="6 7" id="KW-0175">Coiled coil</keyword>
<feature type="transmembrane region" description="Helical" evidence="9">
    <location>
        <begin position="328"/>
        <end position="350"/>
    </location>
</feature>
<comment type="caution">
    <text evidence="11">The sequence shown here is derived from an EMBL/GenBank/DDBJ whole genome shotgun (WGS) entry which is preliminary data.</text>
</comment>
<feature type="compositionally biased region" description="Low complexity" evidence="8">
    <location>
        <begin position="1467"/>
        <end position="1481"/>
    </location>
</feature>
<gene>
    <name evidence="11" type="ORF">PVX_101205</name>
</gene>
<feature type="region of interest" description="Disordered" evidence="8">
    <location>
        <begin position="1195"/>
        <end position="1287"/>
    </location>
</feature>
<feature type="compositionally biased region" description="Basic and acidic residues" evidence="8">
    <location>
        <begin position="1256"/>
        <end position="1268"/>
    </location>
</feature>
<keyword evidence="9" id="KW-1133">Transmembrane helix</keyword>
<keyword evidence="4" id="KW-0653">Protein transport</keyword>
<feature type="coiled-coil region" evidence="7">
    <location>
        <begin position="179"/>
        <end position="238"/>
    </location>
</feature>
<dbReference type="GeneID" id="5473268"/>
<feature type="compositionally biased region" description="Polar residues" evidence="8">
    <location>
        <begin position="592"/>
        <end position="603"/>
    </location>
</feature>
<dbReference type="Pfam" id="PF07928">
    <property type="entry name" value="Vps54"/>
    <property type="match status" value="1"/>
</dbReference>
<dbReference type="GO" id="GO:0000938">
    <property type="term" value="C:GARP complex"/>
    <property type="evidence" value="ECO:0007669"/>
    <property type="project" value="InterPro"/>
</dbReference>
<evidence type="ECO:0000256" key="4">
    <source>
        <dbReference type="ARBA" id="ARBA00022927"/>
    </source>
</evidence>
<name>A5K8W4_PLAVS</name>
<evidence type="ECO:0000256" key="7">
    <source>
        <dbReference type="SAM" id="Coils"/>
    </source>
</evidence>
<feature type="region of interest" description="Disordered" evidence="8">
    <location>
        <begin position="546"/>
        <end position="605"/>
    </location>
</feature>
<feature type="compositionally biased region" description="Basic and acidic residues" evidence="8">
    <location>
        <begin position="1278"/>
        <end position="1287"/>
    </location>
</feature>
<dbReference type="PANTHER" id="PTHR12965">
    <property type="entry name" value="VACUOLAR PROTEIN SORTING 54"/>
    <property type="match status" value="1"/>
</dbReference>
<dbReference type="GO" id="GO:0006896">
    <property type="term" value="P:Golgi to vacuole transport"/>
    <property type="evidence" value="ECO:0007669"/>
    <property type="project" value="TreeGrafter"/>
</dbReference>
<keyword evidence="5" id="KW-0333">Golgi apparatus</keyword>
<proteinExistence type="inferred from homology"/>
<dbReference type="RefSeq" id="XP_001613987.1">
    <property type="nucleotide sequence ID" value="XM_001613937.1"/>
</dbReference>
<evidence type="ECO:0000256" key="3">
    <source>
        <dbReference type="ARBA" id="ARBA00022448"/>
    </source>
</evidence>
<dbReference type="InterPro" id="IPR039745">
    <property type="entry name" value="Vps54"/>
</dbReference>
<evidence type="ECO:0000256" key="8">
    <source>
        <dbReference type="SAM" id="MobiDB-lite"/>
    </source>
</evidence>
<feature type="transmembrane region" description="Helical" evidence="9">
    <location>
        <begin position="291"/>
        <end position="308"/>
    </location>
</feature>
<keyword evidence="12" id="KW-1185">Reference proteome</keyword>
<dbReference type="PANTHER" id="PTHR12965:SF0">
    <property type="entry name" value="VACUOLAR PROTEIN SORTING-ASSOCIATED PROTEIN 54"/>
    <property type="match status" value="1"/>
</dbReference>
<evidence type="ECO:0000256" key="6">
    <source>
        <dbReference type="ARBA" id="ARBA00023054"/>
    </source>
</evidence>
<comment type="similarity">
    <text evidence="2">Belongs to the VPS54 family.</text>
</comment>
<feature type="domain" description="Vacuolar protein sorting-associated protein 54 C-terminal" evidence="10">
    <location>
        <begin position="1068"/>
        <end position="1169"/>
    </location>
</feature>
<feature type="compositionally biased region" description="Basic and acidic residues" evidence="8">
    <location>
        <begin position="558"/>
        <end position="570"/>
    </location>
</feature>
<comment type="subcellular location">
    <subcellularLocation>
        <location evidence="1">Golgi apparatus</location>
        <location evidence="1">trans-Golgi network</location>
    </subcellularLocation>
</comment>
<dbReference type="KEGG" id="pvx:PVX_101205"/>
<reference evidence="11 12" key="1">
    <citation type="journal article" date="2008" name="Nature">
        <title>Comparative genomics of the neglected human malaria parasite Plasmodium vivax.</title>
        <authorList>
            <person name="Carlton J.M."/>
            <person name="Adams J.H."/>
            <person name="Silva J.C."/>
            <person name="Bidwell S.L."/>
            <person name="Lorenzi H."/>
            <person name="Caler E."/>
            <person name="Crabtree J."/>
            <person name="Angiuoli S.V."/>
            <person name="Merino E.F."/>
            <person name="Amedeo P."/>
            <person name="Cheng Q."/>
            <person name="Coulson R.M."/>
            <person name="Crabb B.S."/>
            <person name="Del Portillo H.A."/>
            <person name="Essien K."/>
            <person name="Feldblyum T.V."/>
            <person name="Fernandez-Becerra C."/>
            <person name="Gilson P.R."/>
            <person name="Gueye A.H."/>
            <person name="Guo X."/>
            <person name="Kang'a S."/>
            <person name="Kooij T.W."/>
            <person name="Korsinczky M."/>
            <person name="Meyer E.V."/>
            <person name="Nene V."/>
            <person name="Paulsen I."/>
            <person name="White O."/>
            <person name="Ralph S.A."/>
            <person name="Ren Q."/>
            <person name="Sargeant T.J."/>
            <person name="Salzberg S.L."/>
            <person name="Stoeckert C.J."/>
            <person name="Sullivan S.A."/>
            <person name="Yamamoto M.M."/>
            <person name="Hoffman S.L."/>
            <person name="Wortman J.R."/>
            <person name="Gardner M.J."/>
            <person name="Galinski M.R."/>
            <person name="Barnwell J.W."/>
            <person name="Fraser-Liggett C.M."/>
        </authorList>
    </citation>
    <scope>NUCLEOTIDE SEQUENCE [LARGE SCALE GENOMIC DNA]</scope>
    <source>
        <strain evidence="11 12">Salvador I</strain>
    </source>
</reference>
<dbReference type="VEuPathDB" id="PlasmoDB:PVX_101205"/>
<dbReference type="GO" id="GO:0005829">
    <property type="term" value="C:cytosol"/>
    <property type="evidence" value="ECO:0007669"/>
    <property type="project" value="GOC"/>
</dbReference>
<evidence type="ECO:0000313" key="12">
    <source>
        <dbReference type="Proteomes" id="UP000008333"/>
    </source>
</evidence>
<evidence type="ECO:0000256" key="1">
    <source>
        <dbReference type="ARBA" id="ARBA00004601"/>
    </source>
</evidence>
<protein>
    <recommendedName>
        <fullName evidence="10">Vacuolar protein sorting-associated protein 54 C-terminal domain-containing protein</fullName>
    </recommendedName>
</protein>
<dbReference type="OMA" id="ICKSHWY"/>
<dbReference type="PhylomeDB" id="A5K8W4"/>
<sequence length="1577" mass="182273">MEKSKTDSGGKESTRLERHEQLKRHEQTHNLVHISNVVLSDHLKGGQTEGGKYREELSQPIGSSLAIPLLEKIDIRDFDEYIRYITKINTLSDVNIRNVEEISLHHFERILRTTSSTEGGEQHKELLSQGRGTQLGIWGHSGDSSSFAHSNGRCASPQAQPLCEPNHDALLAGDAWCDLSSLSRQQEKLSAALDDIDRDINALIRREFQNYLLIIAILNKLKGEIESVHDEIKTLREHVDDVKDMLLKIIHLKKYNDLKGKCKQVNRLLKKFLHFRRLIIRVKKFLQKRQFYHCLVVVNKIFKIYFFFKKKTKLLYFHKYFCNFNISYLQSFLSQNFLFLFFFHSLLFLFRPQGVRKAPLGCAHLVKKWARPRVGGSHAKRDTCTTLGDTPPDHLNRNYHFFTAPPKAKIDSFVKTHKRVNEQFMRDFHRKREKFVKCRKREEARVYVKRWRRGAYSHVHKTIRTRATFDRHLAHLNDLFTPALFFNNFFESLRNFCKRENYLKHFVDDLFYGVLLETVSSLQRDQLCNFGERSLFCSEEVAAQSAKSEEEESLPPEEAAKSAEGERLPPEEATIQLDPHLKPPKGGKPGKTNQPLTGESTNHVEGYPSGRITLTCEHLVMDKCRKKKILTFDEDTWNELHRQVGLLPVPNLVHLLETFFWKIKLVRRRINKWASFLMGKIVCLLWDGTFAESFARHTPHLTQERSTGRPMQTPMHTLPFCRSDKPSHMLKCAFAKLWKSYRDVHHALFKLLLERISDVLNVRRKCKMHLGINQVISLYWAISPMLSFVRRKGRRLRQEYSLFFVRSVHRVVRSVKVSRTMLLWGNPHEGRQPRRVKITLKRNQLTIAKKVKALNCNVGTSLGGRIKLGEVPLVCLLPREEAKHCEEQAHVRSDVVYKSKGGITQPGGQFDAHRGEAYTLDPTGECHLRCPLPRCFSPGSANLRVGSQKLHVPRRVCGAILRRGEREKANLGRFLQRVSKKTPHGKEAKWRPTHEERKFCRQIKRSIRNESLVAINHFYEFKKIQMEKSLEIEKWNVLEDIPHEINAQTEKYFKIKNEHTNKICFNDEPFYLTNSGVSFLCILFQYIHCFLSLPDVSFEIVSKILTFYEKQLLKTVSHFIMEGHAVTNCTLKSITIKTLALVIHTLDFADSTLRRVYAIWRHLLRARQGKTPAGISGQMSCQVSGVISVQVNGEMLPNSPASRREDPRNGQTNGTPFADHRRDTQLVNATTNLWGNPQRRYPPGDTNEAQNGSSPHPDDKCTKGERTPNGKRTNCGDTTKKSPLEKNAKHTHDEILQGMDTDWVASVLADFAKCLKHPTPRNRNGILRGIRLSKRDEEKVKANFKHVLDKSSLLKKKLAEKIIDILSSRFDYYTNIWLLSDSLLENHLVNSLSYECDILPYGMQLRSTFKLLTTYLREEDTRNIYRELFQDIANRFSLRINVLKGNDKYKKIISRLMDESTPERSPAGKSSAGKSSAGKSAAGKSQIDQLIMHYHNSELKEKTAHNIRKNVGDKILIDMTNVLIILYKAPLLTDIIETFLSDFLKICKSHWYVTVDPFVILSKYKKYTHLGESPLHF</sequence>
<evidence type="ECO:0000259" key="10">
    <source>
        <dbReference type="Pfam" id="PF07928"/>
    </source>
</evidence>
<dbReference type="Proteomes" id="UP000008333">
    <property type="component" value="Unassembled WGS sequence"/>
</dbReference>
<evidence type="ECO:0000313" key="11">
    <source>
        <dbReference type="EMBL" id="EDL44260.1"/>
    </source>
</evidence>
<keyword evidence="3" id="KW-0813">Transport</keyword>
<dbReference type="EMBL" id="AAKM01000010">
    <property type="protein sequence ID" value="EDL44260.1"/>
    <property type="molecule type" value="Genomic_DNA"/>
</dbReference>
<keyword evidence="9" id="KW-0812">Transmembrane</keyword>
<evidence type="ECO:0000256" key="2">
    <source>
        <dbReference type="ARBA" id="ARBA00009150"/>
    </source>
</evidence>
<dbReference type="InParanoid" id="A5K8W4"/>